<evidence type="ECO:0000313" key="5">
    <source>
        <dbReference type="EMBL" id="OVA15290.1"/>
    </source>
</evidence>
<gene>
    <name evidence="5" type="ORF">BVC80_683g1</name>
</gene>
<evidence type="ECO:0000256" key="1">
    <source>
        <dbReference type="PROSITE-ProRule" id="PRU00047"/>
    </source>
</evidence>
<keyword evidence="1" id="KW-0863">Zinc-finger</keyword>
<dbReference type="Gene3D" id="4.10.60.10">
    <property type="entry name" value="Zinc finger, CCHC-type"/>
    <property type="match status" value="1"/>
</dbReference>
<feature type="compositionally biased region" description="Polar residues" evidence="3">
    <location>
        <begin position="417"/>
        <end position="429"/>
    </location>
</feature>
<keyword evidence="1" id="KW-0862">Zinc</keyword>
<evidence type="ECO:0000256" key="2">
    <source>
        <dbReference type="SAM" id="Coils"/>
    </source>
</evidence>
<dbReference type="PROSITE" id="PS50158">
    <property type="entry name" value="ZF_CCHC"/>
    <property type="match status" value="1"/>
</dbReference>
<dbReference type="Proteomes" id="UP000195402">
    <property type="component" value="Unassembled WGS sequence"/>
</dbReference>
<feature type="domain" description="CCHC-type" evidence="4">
    <location>
        <begin position="181"/>
        <end position="194"/>
    </location>
</feature>
<reference evidence="5 6" key="1">
    <citation type="journal article" date="2017" name="Mol. Plant">
        <title>The Genome of Medicinal Plant Macleaya cordata Provides New Insights into Benzylisoquinoline Alkaloids Metabolism.</title>
        <authorList>
            <person name="Liu X."/>
            <person name="Liu Y."/>
            <person name="Huang P."/>
            <person name="Ma Y."/>
            <person name="Qing Z."/>
            <person name="Tang Q."/>
            <person name="Cao H."/>
            <person name="Cheng P."/>
            <person name="Zheng Y."/>
            <person name="Yuan Z."/>
            <person name="Zhou Y."/>
            <person name="Liu J."/>
            <person name="Tang Z."/>
            <person name="Zhuo Y."/>
            <person name="Zhang Y."/>
            <person name="Yu L."/>
            <person name="Huang J."/>
            <person name="Yang P."/>
            <person name="Peng Q."/>
            <person name="Zhang J."/>
            <person name="Jiang W."/>
            <person name="Zhang Z."/>
            <person name="Lin K."/>
            <person name="Ro D.K."/>
            <person name="Chen X."/>
            <person name="Xiong X."/>
            <person name="Shang Y."/>
            <person name="Huang S."/>
            <person name="Zeng J."/>
        </authorList>
    </citation>
    <scope>NUCLEOTIDE SEQUENCE [LARGE SCALE GENOMIC DNA]</scope>
    <source>
        <strain evidence="6">cv. BLH2017</strain>
        <tissue evidence="5">Root</tissue>
    </source>
</reference>
<dbReference type="OrthoDB" id="1111569at2759"/>
<evidence type="ECO:0000259" key="4">
    <source>
        <dbReference type="PROSITE" id="PS50158"/>
    </source>
</evidence>
<proteinExistence type="predicted"/>
<keyword evidence="6" id="KW-1185">Reference proteome</keyword>
<dbReference type="GO" id="GO:0008270">
    <property type="term" value="F:zinc ion binding"/>
    <property type="evidence" value="ECO:0007669"/>
    <property type="project" value="UniProtKB-KW"/>
</dbReference>
<feature type="coiled-coil region" evidence="2">
    <location>
        <begin position="282"/>
        <end position="358"/>
    </location>
</feature>
<accession>A0A200QY18</accession>
<evidence type="ECO:0000256" key="3">
    <source>
        <dbReference type="SAM" id="MobiDB-lite"/>
    </source>
</evidence>
<comment type="caution">
    <text evidence="5">The sequence shown here is derived from an EMBL/GenBank/DDBJ whole genome shotgun (WGS) entry which is preliminary data.</text>
</comment>
<name>A0A200QY18_MACCD</name>
<dbReference type="InterPro" id="IPR001878">
    <property type="entry name" value="Znf_CCHC"/>
</dbReference>
<feature type="compositionally biased region" description="Low complexity" evidence="3">
    <location>
        <begin position="435"/>
        <end position="446"/>
    </location>
</feature>
<dbReference type="AlphaFoldDB" id="A0A200QY18"/>
<dbReference type="InParanoid" id="A0A200QY18"/>
<dbReference type="GO" id="GO:0003676">
    <property type="term" value="F:nucleic acid binding"/>
    <property type="evidence" value="ECO:0007669"/>
    <property type="project" value="InterPro"/>
</dbReference>
<keyword evidence="2" id="KW-0175">Coiled coil</keyword>
<sequence>MIEQLDQMETYLSQESGVSSEQNSLIIKNGGNSTSSDSVSHPELSVYCEVSIDTALGQYRYCPHLSNRWSQYRYTLLISIDTDLTCNLRTFESNFRSSKKSKNIAFKASKQATSKGDLTSDNSSDDEIALLSRQFKKYLKKKGGFQKFDKYNHSSSKSKPHENFKSFDKKFEKKKSDEIQCYKCRGFGHMASSCANKGSSNYLKGNKAMNVTFDDSSSESESSQESEGEVKQNFVAFTASLLSPQEHGEDKEDISNHSSSGDDMSEEDFQEELLFSRILENSKNLTKKNKELQMKVTSLEVEKKDLILQMNEYPKKALEDTVILKGKEKEIEILKNDLGMANERITSLLNEMKMVKEELCKSEEMLMKFNHGSNNLMSMMSGAKYSGDKKGLGFDNCKGASTSTSTTFVKAKVFPSSQTGSGTHANEQVSMPVDQQQSSKQVTKSQAETRDTRRSSQIIHTCSYCGYRGHLQNTCKFYLDDLHHSHRERKMLKMFKQLQQKARALTGEIGRLTNPSFRKNIYSRRTYVEKESQQGFTSKPTDTTPKKKEKWVWVKKNTEIKALKASKMSPILSVPSGQGIIQWTTSLGMEPLES</sequence>
<dbReference type="EMBL" id="MVGT01000843">
    <property type="protein sequence ID" value="OVA15290.1"/>
    <property type="molecule type" value="Genomic_DNA"/>
</dbReference>
<keyword evidence="1" id="KW-0479">Metal-binding</keyword>
<feature type="region of interest" description="Disordered" evidence="3">
    <location>
        <begin position="245"/>
        <end position="266"/>
    </location>
</feature>
<protein>
    <submittedName>
        <fullName evidence="5">Zinc finger protein</fullName>
    </submittedName>
</protein>
<evidence type="ECO:0000313" key="6">
    <source>
        <dbReference type="Proteomes" id="UP000195402"/>
    </source>
</evidence>
<feature type="region of interest" description="Disordered" evidence="3">
    <location>
        <begin position="417"/>
        <end position="453"/>
    </location>
</feature>
<feature type="compositionally biased region" description="Basic and acidic residues" evidence="3">
    <location>
        <begin position="246"/>
        <end position="255"/>
    </location>
</feature>
<dbReference type="SMART" id="SM00343">
    <property type="entry name" value="ZnF_C2HC"/>
    <property type="match status" value="2"/>
</dbReference>
<organism evidence="5 6">
    <name type="scientific">Macleaya cordata</name>
    <name type="common">Five-seeded plume-poppy</name>
    <name type="synonym">Bocconia cordata</name>
    <dbReference type="NCBI Taxonomy" id="56857"/>
    <lineage>
        <taxon>Eukaryota</taxon>
        <taxon>Viridiplantae</taxon>
        <taxon>Streptophyta</taxon>
        <taxon>Embryophyta</taxon>
        <taxon>Tracheophyta</taxon>
        <taxon>Spermatophyta</taxon>
        <taxon>Magnoliopsida</taxon>
        <taxon>Ranunculales</taxon>
        <taxon>Papaveraceae</taxon>
        <taxon>Papaveroideae</taxon>
        <taxon>Macleaya</taxon>
    </lineage>
</organism>